<proteinExistence type="inferred from homology"/>
<dbReference type="FunCoup" id="A0A7M7J586">
    <property type="interactions" value="4"/>
</dbReference>
<dbReference type="OrthoDB" id="6485133at2759"/>
<dbReference type="GeneID" id="111243331"/>
<dbReference type="GO" id="GO:0050906">
    <property type="term" value="P:detection of stimulus involved in sensory perception"/>
    <property type="evidence" value="ECO:0007669"/>
    <property type="project" value="UniProtKB-ARBA"/>
</dbReference>
<evidence type="ECO:0000256" key="1">
    <source>
        <dbReference type="ARBA" id="ARBA00004651"/>
    </source>
</evidence>
<feature type="transmembrane region" description="Helical" evidence="13">
    <location>
        <begin position="103"/>
        <end position="125"/>
    </location>
</feature>
<evidence type="ECO:0000313" key="17">
    <source>
        <dbReference type="Proteomes" id="UP000594260"/>
    </source>
</evidence>
<dbReference type="PANTHER" id="PTHR42643">
    <property type="entry name" value="IONOTROPIC RECEPTOR 20A-RELATED"/>
    <property type="match status" value="1"/>
</dbReference>
<dbReference type="RefSeq" id="XP_022644437.1">
    <property type="nucleotide sequence ID" value="XM_022788702.1"/>
</dbReference>
<reference evidence="16" key="1">
    <citation type="submission" date="2021-01" db="UniProtKB">
        <authorList>
            <consortium name="EnsemblMetazoa"/>
        </authorList>
    </citation>
    <scope>IDENTIFICATION</scope>
</reference>
<dbReference type="Gene3D" id="3.40.190.10">
    <property type="entry name" value="Periplasmic binding protein-like II"/>
    <property type="match status" value="1"/>
</dbReference>
<dbReference type="InterPro" id="IPR001320">
    <property type="entry name" value="Iontro_rcpt_C"/>
</dbReference>
<dbReference type="Gene3D" id="1.10.287.70">
    <property type="match status" value="1"/>
</dbReference>
<feature type="domain" description="Ionotropic glutamate receptor L-glutamate and glycine-binding" evidence="15">
    <location>
        <begin position="15"/>
        <end position="83"/>
    </location>
</feature>
<dbReference type="PANTHER" id="PTHR42643:SF38">
    <property type="entry name" value="IONOTROPIC RECEPTOR 100A"/>
    <property type="match status" value="1"/>
</dbReference>
<dbReference type="GO" id="GO:0005886">
    <property type="term" value="C:plasma membrane"/>
    <property type="evidence" value="ECO:0007669"/>
    <property type="project" value="UniProtKB-SubCell"/>
</dbReference>
<evidence type="ECO:0000256" key="8">
    <source>
        <dbReference type="ARBA" id="ARBA00023136"/>
    </source>
</evidence>
<keyword evidence="6 13" id="KW-1133">Transmembrane helix</keyword>
<evidence type="ECO:0000256" key="9">
    <source>
        <dbReference type="ARBA" id="ARBA00023170"/>
    </source>
</evidence>
<dbReference type="EnsemblMetazoa" id="XM_022788702">
    <property type="protein sequence ID" value="XP_022644437"/>
    <property type="gene ID" value="LOC111243331"/>
</dbReference>
<keyword evidence="3" id="KW-0813">Transport</keyword>
<keyword evidence="8 13" id="KW-0472">Membrane</keyword>
<evidence type="ECO:0000256" key="2">
    <source>
        <dbReference type="ARBA" id="ARBA00008685"/>
    </source>
</evidence>
<protein>
    <recommendedName>
        <fullName evidence="18">Ionotropic glutamate receptor C-terminal domain-containing protein</fullName>
    </recommendedName>
</protein>
<sequence length="445" mass="50430">MAVKSMEYQINRVTTVHHRYEANIPADQQWGVIFPNGSATGMIGMLTRNESDWAANAFGQTLDRHRVVTLSSEFMVQDLSILAGRTFGFQDNYFGLFGAFESNVWTCLLMATLVMPVILVLSRLLERNEGNVNRTLFSRMLVLYGRYGPTSFDTWPGATFFYTIMRCNDTTMVQNLMSVVRTILFESIEDRDLPKGNSGRILIGLWLTSIYLTMSIFQGTMKASLLISSGSSRIDSMRDLVVRKQVVPIIWRGTAYHKLFQRADMDIYQTVYSRAMEKNGILPGNQLYTNENFMNVLQGRAVIINEQSSIMYNLGRSCDALRGHPGEFYFAKEPVYTHGLSMSLRKTLHPMLKRVINKTIRELQETGNIRKWLNIAMADFFTCEIVNGAPTQEEPTVYTLGLSKLKGPLIIYGMGAVATLITLCAELAWESKCFCFIWQNGKLIA</sequence>
<keyword evidence="4" id="KW-1003">Cell membrane</keyword>
<evidence type="ECO:0000256" key="13">
    <source>
        <dbReference type="SAM" id="Phobius"/>
    </source>
</evidence>
<dbReference type="SUPFAM" id="SSF53850">
    <property type="entry name" value="Periplasmic binding protein-like II"/>
    <property type="match status" value="1"/>
</dbReference>
<keyword evidence="5 13" id="KW-0812">Transmembrane</keyword>
<accession>A0A7M7J586</accession>
<evidence type="ECO:0000313" key="16">
    <source>
        <dbReference type="EnsemblMetazoa" id="XP_022644437"/>
    </source>
</evidence>
<keyword evidence="7" id="KW-0406">Ion transport</keyword>
<evidence type="ECO:0000256" key="3">
    <source>
        <dbReference type="ARBA" id="ARBA00022448"/>
    </source>
</evidence>
<organism evidence="16 17">
    <name type="scientific">Varroa destructor</name>
    <name type="common">Honeybee mite</name>
    <dbReference type="NCBI Taxonomy" id="109461"/>
    <lineage>
        <taxon>Eukaryota</taxon>
        <taxon>Metazoa</taxon>
        <taxon>Ecdysozoa</taxon>
        <taxon>Arthropoda</taxon>
        <taxon>Chelicerata</taxon>
        <taxon>Arachnida</taxon>
        <taxon>Acari</taxon>
        <taxon>Parasitiformes</taxon>
        <taxon>Mesostigmata</taxon>
        <taxon>Gamasina</taxon>
        <taxon>Dermanyssoidea</taxon>
        <taxon>Varroidae</taxon>
        <taxon>Varroa</taxon>
    </lineage>
</organism>
<evidence type="ECO:0000256" key="11">
    <source>
        <dbReference type="ARBA" id="ARBA00023286"/>
    </source>
</evidence>
<keyword evidence="12" id="KW-0407">Ion channel</keyword>
<evidence type="ECO:0000256" key="10">
    <source>
        <dbReference type="ARBA" id="ARBA00023180"/>
    </source>
</evidence>
<evidence type="ECO:0000256" key="12">
    <source>
        <dbReference type="ARBA" id="ARBA00023303"/>
    </source>
</evidence>
<keyword evidence="9" id="KW-0675">Receptor</keyword>
<evidence type="ECO:0000256" key="5">
    <source>
        <dbReference type="ARBA" id="ARBA00022692"/>
    </source>
</evidence>
<keyword evidence="17" id="KW-1185">Reference proteome</keyword>
<dbReference type="Pfam" id="PF10613">
    <property type="entry name" value="Lig_chan-Glu_bd"/>
    <property type="match status" value="1"/>
</dbReference>
<dbReference type="Pfam" id="PF00060">
    <property type="entry name" value="Lig_chan"/>
    <property type="match status" value="1"/>
</dbReference>
<name>A0A7M7J586_VARDE</name>
<dbReference type="InParanoid" id="A0A7M7J586"/>
<evidence type="ECO:0008006" key="18">
    <source>
        <dbReference type="Google" id="ProtNLM"/>
    </source>
</evidence>
<dbReference type="KEGG" id="vde:111243331"/>
<dbReference type="InterPro" id="IPR019594">
    <property type="entry name" value="Glu/Gly-bd"/>
</dbReference>
<dbReference type="GO" id="GO:0015276">
    <property type="term" value="F:ligand-gated monoatomic ion channel activity"/>
    <property type="evidence" value="ECO:0007669"/>
    <property type="project" value="InterPro"/>
</dbReference>
<evidence type="ECO:0000256" key="7">
    <source>
        <dbReference type="ARBA" id="ARBA00023065"/>
    </source>
</evidence>
<dbReference type="AlphaFoldDB" id="A0A7M7J586"/>
<dbReference type="OMA" id="HASEVCH"/>
<evidence type="ECO:0000259" key="14">
    <source>
        <dbReference type="Pfam" id="PF00060"/>
    </source>
</evidence>
<dbReference type="InterPro" id="IPR052192">
    <property type="entry name" value="Insect_Ionotropic_Sensory_Rcpt"/>
</dbReference>
<feature type="domain" description="Ionotropic glutamate receptor C-terminal" evidence="14">
    <location>
        <begin position="102"/>
        <end position="415"/>
    </location>
</feature>
<evidence type="ECO:0000256" key="4">
    <source>
        <dbReference type="ARBA" id="ARBA00022475"/>
    </source>
</evidence>
<comment type="subcellular location">
    <subcellularLocation>
        <location evidence="1">Cell membrane</location>
        <topology evidence="1">Multi-pass membrane protein</topology>
    </subcellularLocation>
</comment>
<dbReference type="Proteomes" id="UP000594260">
    <property type="component" value="Unplaced"/>
</dbReference>
<keyword evidence="10" id="KW-0325">Glycoprotein</keyword>
<evidence type="ECO:0000259" key="15">
    <source>
        <dbReference type="Pfam" id="PF10613"/>
    </source>
</evidence>
<comment type="similarity">
    <text evidence="2">Belongs to the glutamate-gated ion channel (TC 1.A.10.1) family.</text>
</comment>
<keyword evidence="11" id="KW-1071">Ligand-gated ion channel</keyword>
<evidence type="ECO:0000256" key="6">
    <source>
        <dbReference type="ARBA" id="ARBA00022989"/>
    </source>
</evidence>